<evidence type="ECO:0000259" key="8">
    <source>
        <dbReference type="PROSITE" id="PS50252"/>
    </source>
</evidence>
<dbReference type="GO" id="GO:0000981">
    <property type="term" value="F:DNA-binding transcription factor activity, RNA polymerase II-specific"/>
    <property type="evidence" value="ECO:0007669"/>
    <property type="project" value="TreeGrafter"/>
</dbReference>
<dbReference type="FunFam" id="2.60.40.820:FF:000010">
    <property type="entry name" value="T-box transcription factor TBX6"/>
    <property type="match status" value="1"/>
</dbReference>
<evidence type="ECO:0000313" key="9">
    <source>
        <dbReference type="EMBL" id="CAD5112877.1"/>
    </source>
</evidence>
<keyword evidence="10" id="KW-1185">Reference proteome</keyword>
<dbReference type="InterPro" id="IPR046360">
    <property type="entry name" value="T-box_DNA-bd"/>
</dbReference>
<evidence type="ECO:0000256" key="3">
    <source>
        <dbReference type="ARBA" id="ARBA00023015"/>
    </source>
</evidence>
<dbReference type="InterPro" id="IPR001699">
    <property type="entry name" value="TF_T-box"/>
</dbReference>
<sequence>MLRTVEEKKERRDDDEEYGRAIATTSSASSCCYNNAPYCQYEEDTRYSNVYGQSQNYYVNVPEDYQQRVVNPRIVQPNLQSSVFLCNRELWLKFHHHTTEMIITKQGRRMFPTLQFSLTGLDANKYYNVFVEIVLADPQHWKFQSGEWKPTGHADPLPKDGRVCLHPDSPNTGAHWMKQDVLFSKLKLTNNKSCKQAGYIILNSMHKYQPKLHVLNLEADPNSERTLQSIAFPETQFIAVTAYQNTDITELKVNHNPFAKGFRDNYDRTLTPPNVMESNYYYPPVQTPPNYYVPNSVYDMTPPHNSSSSSNDDILTPPMTKRRRTAEDNYVATAYCGQYDYNQGYYH</sequence>
<evidence type="ECO:0000256" key="5">
    <source>
        <dbReference type="ARBA" id="ARBA00023163"/>
    </source>
</evidence>
<evidence type="ECO:0000256" key="2">
    <source>
        <dbReference type="ARBA" id="ARBA00022473"/>
    </source>
</evidence>
<reference evidence="9 10" key="1">
    <citation type="submission" date="2020-08" db="EMBL/GenBank/DDBJ databases">
        <authorList>
            <person name="Hejnol A."/>
        </authorList>
    </citation>
    <scope>NUCLEOTIDE SEQUENCE [LARGE SCALE GENOMIC DNA]</scope>
</reference>
<gene>
    <name evidence="9" type="ORF">DGYR_LOCUS1944</name>
</gene>
<keyword evidence="3" id="KW-0805">Transcription regulation</keyword>
<dbReference type="SUPFAM" id="SSF49417">
    <property type="entry name" value="p53-like transcription factors"/>
    <property type="match status" value="1"/>
</dbReference>
<evidence type="ECO:0000256" key="6">
    <source>
        <dbReference type="ARBA" id="ARBA00023242"/>
    </source>
</evidence>
<evidence type="ECO:0000313" key="10">
    <source>
        <dbReference type="Proteomes" id="UP000549394"/>
    </source>
</evidence>
<dbReference type="OrthoDB" id="7442607at2759"/>
<dbReference type="AlphaFoldDB" id="A0A7I8V983"/>
<dbReference type="GO" id="GO:0045893">
    <property type="term" value="P:positive regulation of DNA-templated transcription"/>
    <property type="evidence" value="ECO:0007669"/>
    <property type="project" value="InterPro"/>
</dbReference>
<feature type="domain" description="T-box" evidence="8">
    <location>
        <begin position="85"/>
        <end position="264"/>
    </location>
</feature>
<keyword evidence="4 7" id="KW-0238">DNA-binding</keyword>
<keyword evidence="6 7" id="KW-0539">Nucleus</keyword>
<dbReference type="GO" id="GO:0005634">
    <property type="term" value="C:nucleus"/>
    <property type="evidence" value="ECO:0007669"/>
    <property type="project" value="UniProtKB-SubCell"/>
</dbReference>
<dbReference type="GO" id="GO:0000978">
    <property type="term" value="F:RNA polymerase II cis-regulatory region sequence-specific DNA binding"/>
    <property type="evidence" value="ECO:0007669"/>
    <property type="project" value="InterPro"/>
</dbReference>
<comment type="caution">
    <text evidence="9">The sequence shown here is derived from an EMBL/GenBank/DDBJ whole genome shotgun (WGS) entry which is preliminary data.</text>
</comment>
<protein>
    <submittedName>
        <fullName evidence="9">DgyrCDS2087</fullName>
    </submittedName>
</protein>
<evidence type="ECO:0000256" key="4">
    <source>
        <dbReference type="ARBA" id="ARBA00023125"/>
    </source>
</evidence>
<evidence type="ECO:0000256" key="1">
    <source>
        <dbReference type="ARBA" id="ARBA00004123"/>
    </source>
</evidence>
<dbReference type="GO" id="GO:0000785">
    <property type="term" value="C:chromatin"/>
    <property type="evidence" value="ECO:0007669"/>
    <property type="project" value="TreeGrafter"/>
</dbReference>
<dbReference type="InterPro" id="IPR036960">
    <property type="entry name" value="T-box_sf"/>
</dbReference>
<dbReference type="InterPro" id="IPR018186">
    <property type="entry name" value="TF_T-box_CS"/>
</dbReference>
<dbReference type="PROSITE" id="PS01264">
    <property type="entry name" value="TBOX_2"/>
    <property type="match status" value="1"/>
</dbReference>
<dbReference type="EMBL" id="CAJFCJ010000003">
    <property type="protein sequence ID" value="CAD5112877.1"/>
    <property type="molecule type" value="Genomic_DNA"/>
</dbReference>
<dbReference type="Proteomes" id="UP000549394">
    <property type="component" value="Unassembled WGS sequence"/>
</dbReference>
<dbReference type="PANTHER" id="PTHR11267:SF201">
    <property type="entry name" value="T-BOX DOMAIN-CONTAINING PROTEIN"/>
    <property type="match status" value="1"/>
</dbReference>
<dbReference type="Pfam" id="PF00907">
    <property type="entry name" value="T-box"/>
    <property type="match status" value="1"/>
</dbReference>
<dbReference type="GO" id="GO:0001708">
    <property type="term" value="P:cell fate specification"/>
    <property type="evidence" value="ECO:0007669"/>
    <property type="project" value="TreeGrafter"/>
</dbReference>
<dbReference type="PROSITE" id="PS01283">
    <property type="entry name" value="TBOX_1"/>
    <property type="match status" value="1"/>
</dbReference>
<dbReference type="SMART" id="SM00425">
    <property type="entry name" value="TBOX"/>
    <property type="match status" value="1"/>
</dbReference>
<keyword evidence="2" id="KW-0217">Developmental protein</keyword>
<evidence type="ECO:0000256" key="7">
    <source>
        <dbReference type="PROSITE-ProRule" id="PRU00201"/>
    </source>
</evidence>
<feature type="DNA-binding region" description="T-box" evidence="7">
    <location>
        <begin position="90"/>
        <end position="264"/>
    </location>
</feature>
<accession>A0A7I8V983</accession>
<dbReference type="PROSITE" id="PS50252">
    <property type="entry name" value="TBOX_3"/>
    <property type="match status" value="1"/>
</dbReference>
<proteinExistence type="predicted"/>
<dbReference type="Gene3D" id="2.60.40.820">
    <property type="entry name" value="Transcription factor, T-box"/>
    <property type="match status" value="1"/>
</dbReference>
<name>A0A7I8V983_9ANNE</name>
<organism evidence="9 10">
    <name type="scientific">Dimorphilus gyrociliatus</name>
    <dbReference type="NCBI Taxonomy" id="2664684"/>
    <lineage>
        <taxon>Eukaryota</taxon>
        <taxon>Metazoa</taxon>
        <taxon>Spiralia</taxon>
        <taxon>Lophotrochozoa</taxon>
        <taxon>Annelida</taxon>
        <taxon>Polychaeta</taxon>
        <taxon>Polychaeta incertae sedis</taxon>
        <taxon>Dinophilidae</taxon>
        <taxon>Dimorphilus</taxon>
    </lineage>
</organism>
<dbReference type="InterPro" id="IPR008967">
    <property type="entry name" value="p53-like_TF_DNA-bd_sf"/>
</dbReference>
<keyword evidence="5" id="KW-0804">Transcription</keyword>
<dbReference type="PRINTS" id="PR00937">
    <property type="entry name" value="TBOX"/>
</dbReference>
<dbReference type="PROSITE" id="PS51257">
    <property type="entry name" value="PROKAR_LIPOPROTEIN"/>
    <property type="match status" value="1"/>
</dbReference>
<dbReference type="PANTHER" id="PTHR11267">
    <property type="entry name" value="T-BOX PROTEIN-RELATED"/>
    <property type="match status" value="1"/>
</dbReference>
<comment type="subcellular location">
    <subcellularLocation>
        <location evidence="1 7">Nucleus</location>
    </subcellularLocation>
</comment>